<protein>
    <recommendedName>
        <fullName evidence="4">B box-type domain-containing protein</fullName>
    </recommendedName>
</protein>
<comment type="caution">
    <text evidence="2">The sequence shown here is derived from an EMBL/GenBank/DDBJ whole genome shotgun (WGS) entry which is preliminary data.</text>
</comment>
<dbReference type="Proteomes" id="UP000092600">
    <property type="component" value="Unassembled WGS sequence"/>
</dbReference>
<evidence type="ECO:0000256" key="1">
    <source>
        <dbReference type="SAM" id="Phobius"/>
    </source>
</evidence>
<dbReference type="InterPro" id="IPR006734">
    <property type="entry name" value="PLATZ"/>
</dbReference>
<dbReference type="Pfam" id="PF04640">
    <property type="entry name" value="PLATZ"/>
    <property type="match status" value="1"/>
</dbReference>
<dbReference type="CDD" id="cd19756">
    <property type="entry name" value="Bbox2"/>
    <property type="match status" value="1"/>
</dbReference>
<keyword evidence="1" id="KW-0812">Transmembrane</keyword>
<proteinExistence type="predicted"/>
<dbReference type="STRING" id="4615.A0A199UDN9"/>
<evidence type="ECO:0000313" key="3">
    <source>
        <dbReference type="Proteomes" id="UP000092600"/>
    </source>
</evidence>
<keyword evidence="1" id="KW-1133">Transmembrane helix</keyword>
<name>A0A199UDN9_ANACO</name>
<dbReference type="PANTHER" id="PTHR31065:SF57">
    <property type="entry name" value="PLATZ TRANSCRIPTION FACTOR FAMILY PROTEIN"/>
    <property type="match status" value="1"/>
</dbReference>
<keyword evidence="1" id="KW-0472">Membrane</keyword>
<evidence type="ECO:0008006" key="4">
    <source>
        <dbReference type="Google" id="ProtNLM"/>
    </source>
</evidence>
<reference evidence="2 3" key="1">
    <citation type="journal article" date="2016" name="DNA Res.">
        <title>The draft genome of MD-2 pineapple using hybrid error correction of long reads.</title>
        <authorList>
            <person name="Redwan R.M."/>
            <person name="Saidin A."/>
            <person name="Kumar S.V."/>
        </authorList>
    </citation>
    <scope>NUCLEOTIDE SEQUENCE [LARGE SCALE GENOMIC DNA]</scope>
    <source>
        <strain evidence="3">cv. MD2</strain>
        <tissue evidence="2">Leaf</tissue>
    </source>
</reference>
<dbReference type="AlphaFoldDB" id="A0A199UDN9"/>
<sequence length="352" mass="39729">MVENVVENAAVVVEKVANMTEKMSSEVAERLPEDGKLKDAVVFVEHASKEVAEEAHLAQDIIHKGMGGRGEVKKWPSWLHPLLNTPFFHPCKLHQDASKNECNMYCLDCSNGAMCSSCIVHHREHRAIQIRRSSYHDVIRVSEISKFLDLSGVQTYIINGARVVFLNERPQPKLGKGVTNTCDHCKRSLLDAFTYCSLGCKAPEKRWADASVVVVVLDAISKLTINTSPTYLAKLRIEAKKGGSDESTMLLRALRLSQTRAREAEEKASHVGEENKAAAAVLFKEFLRLSAHRRWVKLLEAEVTMLREKRMRRIMEEEGRENDGMPHVEWYLAFALCLGVGVVGFVFWDKFH</sequence>
<gene>
    <name evidence="2" type="ORF">ACMD2_19042</name>
</gene>
<accession>A0A199UDN9</accession>
<dbReference type="EMBL" id="LSRQ01008422">
    <property type="protein sequence ID" value="OAY62858.1"/>
    <property type="molecule type" value="Genomic_DNA"/>
</dbReference>
<dbReference type="PANTHER" id="PTHR31065">
    <property type="entry name" value="PLATZ TRANSCRIPTION FACTOR FAMILY PROTEIN"/>
    <property type="match status" value="1"/>
</dbReference>
<organism evidence="2 3">
    <name type="scientific">Ananas comosus</name>
    <name type="common">Pineapple</name>
    <name type="synonym">Ananas ananas</name>
    <dbReference type="NCBI Taxonomy" id="4615"/>
    <lineage>
        <taxon>Eukaryota</taxon>
        <taxon>Viridiplantae</taxon>
        <taxon>Streptophyta</taxon>
        <taxon>Embryophyta</taxon>
        <taxon>Tracheophyta</taxon>
        <taxon>Spermatophyta</taxon>
        <taxon>Magnoliopsida</taxon>
        <taxon>Liliopsida</taxon>
        <taxon>Poales</taxon>
        <taxon>Bromeliaceae</taxon>
        <taxon>Bromelioideae</taxon>
        <taxon>Ananas</taxon>
    </lineage>
</organism>
<feature type="transmembrane region" description="Helical" evidence="1">
    <location>
        <begin position="330"/>
        <end position="348"/>
    </location>
</feature>
<evidence type="ECO:0000313" key="2">
    <source>
        <dbReference type="EMBL" id="OAY62858.1"/>
    </source>
</evidence>